<dbReference type="InterPro" id="IPR012347">
    <property type="entry name" value="Ferritin-like"/>
</dbReference>
<gene>
    <name evidence="2" type="ORF">UFOPK2579_02200</name>
</gene>
<evidence type="ECO:0000259" key="1">
    <source>
        <dbReference type="Pfam" id="PF14530"/>
    </source>
</evidence>
<organism evidence="2">
    <name type="scientific">freshwater metagenome</name>
    <dbReference type="NCBI Taxonomy" id="449393"/>
    <lineage>
        <taxon>unclassified sequences</taxon>
        <taxon>metagenomes</taxon>
        <taxon>ecological metagenomes</taxon>
    </lineage>
</organism>
<dbReference type="SUPFAM" id="SSF47240">
    <property type="entry name" value="Ferritin-like"/>
    <property type="match status" value="1"/>
</dbReference>
<dbReference type="Gene3D" id="1.20.1260.10">
    <property type="match status" value="1"/>
</dbReference>
<accession>A0A6J6RPK1</accession>
<dbReference type="EMBL" id="CAEZXR010000307">
    <property type="protein sequence ID" value="CAB4724388.1"/>
    <property type="molecule type" value="Genomic_DNA"/>
</dbReference>
<dbReference type="Pfam" id="PF14530">
    <property type="entry name" value="DUF4439"/>
    <property type="match status" value="1"/>
</dbReference>
<dbReference type="InterPro" id="IPR029447">
    <property type="entry name" value="DUF4439"/>
</dbReference>
<evidence type="ECO:0000313" key="2">
    <source>
        <dbReference type="EMBL" id="CAB4724388.1"/>
    </source>
</evidence>
<dbReference type="InterPro" id="IPR009078">
    <property type="entry name" value="Ferritin-like_SF"/>
</dbReference>
<proteinExistence type="predicted"/>
<feature type="domain" description="DUF4439" evidence="1">
    <location>
        <begin position="8"/>
        <end position="137"/>
    </location>
</feature>
<sequence length="138" mass="14211">MRQRALDALQAALAAEHEAVYVYGVLGARSTGPLRESLGEQYVAHRARRDAWSAAVLAAGAEPVGTAAAYALPRPLTTPAQCRAEAVRIEEHCSAASAFLIAAGPDSLRGPASVALNFSAVAAVRFGGDTSVLPGVRS</sequence>
<dbReference type="AlphaFoldDB" id="A0A6J6RPK1"/>
<name>A0A6J6RPK1_9ZZZZ</name>
<protein>
    <submittedName>
        <fullName evidence="2">Unannotated protein</fullName>
    </submittedName>
</protein>
<reference evidence="2" key="1">
    <citation type="submission" date="2020-05" db="EMBL/GenBank/DDBJ databases">
        <authorList>
            <person name="Chiriac C."/>
            <person name="Salcher M."/>
            <person name="Ghai R."/>
            <person name="Kavagutti S V."/>
        </authorList>
    </citation>
    <scope>NUCLEOTIDE SEQUENCE</scope>
</reference>
<dbReference type="CDD" id="cd00657">
    <property type="entry name" value="Ferritin_like"/>
    <property type="match status" value="1"/>
</dbReference>